<reference evidence="1" key="2">
    <citation type="submission" date="2023-06" db="EMBL/GenBank/DDBJ databases">
        <authorList>
            <consortium name="Lawrence Berkeley National Laboratory"/>
            <person name="Haridas S."/>
            <person name="Hensen N."/>
            <person name="Bonometti L."/>
            <person name="Westerberg I."/>
            <person name="Brannstrom I.O."/>
            <person name="Guillou S."/>
            <person name="Cros-Aarteil S."/>
            <person name="Calhoun S."/>
            <person name="Kuo A."/>
            <person name="Mondo S."/>
            <person name="Pangilinan J."/>
            <person name="Riley R."/>
            <person name="LaButti K."/>
            <person name="Andreopoulos B."/>
            <person name="Lipzen A."/>
            <person name="Chen C."/>
            <person name="Yanf M."/>
            <person name="Daum C."/>
            <person name="Ng V."/>
            <person name="Clum A."/>
            <person name="Steindorff A."/>
            <person name="Ohm R."/>
            <person name="Martin F."/>
            <person name="Silar P."/>
            <person name="Natvig D."/>
            <person name="Lalanne C."/>
            <person name="Gautier V."/>
            <person name="Ament-velasquez S.L."/>
            <person name="Kruys A."/>
            <person name="Hutchinson M.I."/>
            <person name="Powell A.J."/>
            <person name="Barry K."/>
            <person name="Miller A.N."/>
            <person name="Grigoriev I.V."/>
            <person name="Debuchy R."/>
            <person name="Gladieux P."/>
            <person name="Thoren M.H."/>
            <person name="Johannesson H."/>
        </authorList>
    </citation>
    <scope>NUCLEOTIDE SEQUENCE</scope>
    <source>
        <strain evidence="1">CBS 232.78</strain>
    </source>
</reference>
<proteinExistence type="predicted"/>
<gene>
    <name evidence="1" type="ORF">B0H63DRAFT_100950</name>
</gene>
<organism evidence="1 2">
    <name type="scientific">Podospora didyma</name>
    <dbReference type="NCBI Taxonomy" id="330526"/>
    <lineage>
        <taxon>Eukaryota</taxon>
        <taxon>Fungi</taxon>
        <taxon>Dikarya</taxon>
        <taxon>Ascomycota</taxon>
        <taxon>Pezizomycotina</taxon>
        <taxon>Sordariomycetes</taxon>
        <taxon>Sordariomycetidae</taxon>
        <taxon>Sordariales</taxon>
        <taxon>Podosporaceae</taxon>
        <taxon>Podospora</taxon>
    </lineage>
</organism>
<dbReference type="EMBL" id="JAULSW010000002">
    <property type="protein sequence ID" value="KAK3389514.1"/>
    <property type="molecule type" value="Genomic_DNA"/>
</dbReference>
<dbReference type="Proteomes" id="UP001285441">
    <property type="component" value="Unassembled WGS sequence"/>
</dbReference>
<evidence type="ECO:0000313" key="1">
    <source>
        <dbReference type="EMBL" id="KAK3389514.1"/>
    </source>
</evidence>
<keyword evidence="2" id="KW-1185">Reference proteome</keyword>
<accession>A0AAE0U3S0</accession>
<reference evidence="1" key="1">
    <citation type="journal article" date="2023" name="Mol. Phylogenet. Evol.">
        <title>Genome-scale phylogeny and comparative genomics of the fungal order Sordariales.</title>
        <authorList>
            <person name="Hensen N."/>
            <person name="Bonometti L."/>
            <person name="Westerberg I."/>
            <person name="Brannstrom I.O."/>
            <person name="Guillou S."/>
            <person name="Cros-Aarteil S."/>
            <person name="Calhoun S."/>
            <person name="Haridas S."/>
            <person name="Kuo A."/>
            <person name="Mondo S."/>
            <person name="Pangilinan J."/>
            <person name="Riley R."/>
            <person name="LaButti K."/>
            <person name="Andreopoulos B."/>
            <person name="Lipzen A."/>
            <person name="Chen C."/>
            <person name="Yan M."/>
            <person name="Daum C."/>
            <person name="Ng V."/>
            <person name="Clum A."/>
            <person name="Steindorff A."/>
            <person name="Ohm R.A."/>
            <person name="Martin F."/>
            <person name="Silar P."/>
            <person name="Natvig D.O."/>
            <person name="Lalanne C."/>
            <person name="Gautier V."/>
            <person name="Ament-Velasquez S.L."/>
            <person name="Kruys A."/>
            <person name="Hutchinson M.I."/>
            <person name="Powell A.J."/>
            <person name="Barry K."/>
            <person name="Miller A.N."/>
            <person name="Grigoriev I.V."/>
            <person name="Debuchy R."/>
            <person name="Gladieux P."/>
            <person name="Hiltunen Thoren M."/>
            <person name="Johannesson H."/>
        </authorList>
    </citation>
    <scope>NUCLEOTIDE SEQUENCE</scope>
    <source>
        <strain evidence="1">CBS 232.78</strain>
    </source>
</reference>
<name>A0AAE0U3S0_9PEZI</name>
<sequence length="202" mass="21999">MMGRRSIPAWTVGIHAAEVIETSDSSSSSRLISIITILGHLSERGANGTPTQRLISVSLDAVCAALRRTRARLQEAGPGTHSAVLLNFWQDPSCSQGLACFVGRLSISWDLLSLCGPDEVALREQEPPPCATSLSSLLACVFVYPGTPERGHNDFLNKVLVRILKGACFPRRHQRSAMTLNEPIGDEEKVASRVCQYVIHHN</sequence>
<protein>
    <submittedName>
        <fullName evidence="1">Uncharacterized protein</fullName>
    </submittedName>
</protein>
<comment type="caution">
    <text evidence="1">The sequence shown here is derived from an EMBL/GenBank/DDBJ whole genome shotgun (WGS) entry which is preliminary data.</text>
</comment>
<dbReference type="AlphaFoldDB" id="A0AAE0U3S0"/>
<evidence type="ECO:0000313" key="2">
    <source>
        <dbReference type="Proteomes" id="UP001285441"/>
    </source>
</evidence>